<reference evidence="1 2" key="1">
    <citation type="submission" date="2019-07" db="EMBL/GenBank/DDBJ databases">
        <title>Genome sequencing of KACC 19320.</title>
        <authorList>
            <person name="Heo J."/>
            <person name="Kim S.-J."/>
            <person name="Kim J.-S."/>
            <person name="Hong S.-B."/>
            <person name="Kwon S.-W."/>
        </authorList>
    </citation>
    <scope>NUCLEOTIDE SEQUENCE [LARGE SCALE GENOMIC DNA]</scope>
    <source>
        <strain evidence="1 2">KACC 19320</strain>
    </source>
</reference>
<dbReference type="PROSITE" id="PS51257">
    <property type="entry name" value="PROKAR_LIPOPROTEIN"/>
    <property type="match status" value="1"/>
</dbReference>
<organism evidence="1 2">
    <name type="scientific">Lactococcus protaetiae</name>
    <dbReference type="NCBI Taxonomy" id="2592653"/>
    <lineage>
        <taxon>Bacteria</taxon>
        <taxon>Bacillati</taxon>
        <taxon>Bacillota</taxon>
        <taxon>Bacilli</taxon>
        <taxon>Lactobacillales</taxon>
        <taxon>Streptococcaceae</taxon>
        <taxon>Lactococcus</taxon>
    </lineage>
</organism>
<gene>
    <name evidence="1" type="ORF">FLP15_08405</name>
</gene>
<dbReference type="RefSeq" id="WP_142766743.1">
    <property type="nucleotide sequence ID" value="NZ_CP041356.1"/>
</dbReference>
<evidence type="ECO:0000313" key="2">
    <source>
        <dbReference type="Proteomes" id="UP000315128"/>
    </source>
</evidence>
<name>A0A514Z9A1_9LACT</name>
<evidence type="ECO:0000313" key="1">
    <source>
        <dbReference type="EMBL" id="QDK71169.1"/>
    </source>
</evidence>
<dbReference type="EMBL" id="CP041356">
    <property type="protein sequence ID" value="QDK71169.1"/>
    <property type="molecule type" value="Genomic_DNA"/>
</dbReference>
<dbReference type="Proteomes" id="UP000315128">
    <property type="component" value="Chromosome"/>
</dbReference>
<proteinExistence type="predicted"/>
<dbReference type="OrthoDB" id="2241131at2"/>
<keyword evidence="2" id="KW-1185">Reference proteome</keyword>
<dbReference type="KEGG" id="lack:FLP15_08405"/>
<sequence>MKFKNLMIAGAVLLVLGCALGLIGFGMGAHRSIIWKNGHPQLSKMIVAHQTLNSSVENLKINASDVNVSFKEGSEFKVESRLLDRNTMITSQGKNAIIQTKSTGFKGPTLSFASAQKESLIITLPDKNQIKSLQLQLSDTTITLEHFSLKNFSGQFRDTRLTARHLSVASPAVLNFSDSHLEISDSQFSTLISKGTDSHLMLTNLQTNLFNVSANDSAFDTSALTVKKSGTWTLNDSRLTLNYPKVAGLMIDGQDSALHVSHQRQSFPFTDGNLNQALKISVSDSQVNLNH</sequence>
<accession>A0A514Z9A1</accession>
<protein>
    <submittedName>
        <fullName evidence="1">DUF4097 domain-containing protein</fullName>
    </submittedName>
</protein>
<dbReference type="AlphaFoldDB" id="A0A514Z9A1"/>